<dbReference type="Proteomes" id="UP000824062">
    <property type="component" value="Unassembled WGS sequence"/>
</dbReference>
<reference evidence="2" key="1">
    <citation type="journal article" date="2021" name="PeerJ">
        <title>Extensive microbial diversity within the chicken gut microbiome revealed by metagenomics and culture.</title>
        <authorList>
            <person name="Gilroy R."/>
            <person name="Ravi A."/>
            <person name="Getino M."/>
            <person name="Pursley I."/>
            <person name="Horton D.L."/>
            <person name="Alikhan N.F."/>
            <person name="Baker D."/>
            <person name="Gharbi K."/>
            <person name="Hall N."/>
            <person name="Watson M."/>
            <person name="Adriaenssens E.M."/>
            <person name="Foster-Nyarko E."/>
            <person name="Jarju S."/>
            <person name="Secka A."/>
            <person name="Antonio M."/>
            <person name="Oren A."/>
            <person name="Chaudhuri R.R."/>
            <person name="La Ragione R."/>
            <person name="Hildebrand F."/>
            <person name="Pallen M.J."/>
        </authorList>
    </citation>
    <scope>NUCLEOTIDE SEQUENCE</scope>
    <source>
        <strain evidence="2">ChiHjej12B11-14209</strain>
    </source>
</reference>
<dbReference type="InterPro" id="IPR002611">
    <property type="entry name" value="IstB_ATP-bd"/>
</dbReference>
<dbReference type="GO" id="GO:0005524">
    <property type="term" value="F:ATP binding"/>
    <property type="evidence" value="ECO:0007669"/>
    <property type="project" value="UniProtKB-KW"/>
</dbReference>
<dbReference type="InterPro" id="IPR028350">
    <property type="entry name" value="DNAC/IstB-like"/>
</dbReference>
<dbReference type="GO" id="GO:0006260">
    <property type="term" value="P:DNA replication"/>
    <property type="evidence" value="ECO:0007669"/>
    <property type="project" value="TreeGrafter"/>
</dbReference>
<evidence type="ECO:0000313" key="2">
    <source>
        <dbReference type="EMBL" id="HIZ46823.1"/>
    </source>
</evidence>
<dbReference type="AlphaFoldDB" id="A0A9D2JEN5"/>
<keyword evidence="2" id="KW-0547">Nucleotide-binding</keyword>
<keyword evidence="2" id="KW-0067">ATP-binding</keyword>
<dbReference type="PIRSF" id="PIRSF003073">
    <property type="entry name" value="DNAC_TnpB_IstB"/>
    <property type="match status" value="1"/>
</dbReference>
<sequence>MLTEEHFNMLTRFRVRAMGDKLREMVENASYDRHPFEERMEMLIEAEASARRGRKVAKLVREARFKLPTACVEDVVYLKERKLSRDRVARLASCDWVEVNEVVVIISKTGCGKSFLRQALGNAACRKLFTVRYARLADIMDDLNRCRAAADGSFYQHMDAYKTIQLLIVDDFMTTPIATQNAVDLFEIMEAREGRAATLIASQLEPNEWHLRIEGELMADSILNRIATGSRYIDLDGPNMREYFAKRREP</sequence>
<evidence type="ECO:0000259" key="1">
    <source>
        <dbReference type="Pfam" id="PF01695"/>
    </source>
</evidence>
<dbReference type="EMBL" id="DXBM01000062">
    <property type="protein sequence ID" value="HIZ46823.1"/>
    <property type="molecule type" value="Genomic_DNA"/>
</dbReference>
<dbReference type="InterPro" id="IPR027417">
    <property type="entry name" value="P-loop_NTPase"/>
</dbReference>
<dbReference type="Pfam" id="PF01695">
    <property type="entry name" value="IstB_IS21"/>
    <property type="match status" value="1"/>
</dbReference>
<evidence type="ECO:0000313" key="3">
    <source>
        <dbReference type="Proteomes" id="UP000824062"/>
    </source>
</evidence>
<comment type="caution">
    <text evidence="2">The sequence shown here is derived from an EMBL/GenBank/DDBJ whole genome shotgun (WGS) entry which is preliminary data.</text>
</comment>
<accession>A0A9D2JEN5</accession>
<dbReference type="Gene3D" id="3.40.50.300">
    <property type="entry name" value="P-loop containing nucleotide triphosphate hydrolases"/>
    <property type="match status" value="1"/>
</dbReference>
<gene>
    <name evidence="2" type="ORF">IAA19_07395</name>
</gene>
<reference evidence="2" key="2">
    <citation type="submission" date="2021-04" db="EMBL/GenBank/DDBJ databases">
        <authorList>
            <person name="Gilroy R."/>
        </authorList>
    </citation>
    <scope>NUCLEOTIDE SEQUENCE</scope>
    <source>
        <strain evidence="2">ChiHjej12B11-14209</strain>
    </source>
</reference>
<feature type="domain" description="IstB-like ATP-binding" evidence="1">
    <location>
        <begin position="11"/>
        <end position="242"/>
    </location>
</feature>
<proteinExistence type="predicted"/>
<dbReference type="PANTHER" id="PTHR30050">
    <property type="entry name" value="CHROMOSOMAL REPLICATION INITIATOR PROTEIN DNAA"/>
    <property type="match status" value="1"/>
</dbReference>
<dbReference type="PANTHER" id="PTHR30050:SF4">
    <property type="entry name" value="ATP-BINDING PROTEIN RV3427C IN INSERTION SEQUENCE-RELATED"/>
    <property type="match status" value="1"/>
</dbReference>
<name>A0A9D2JEN5_9ACTN</name>
<organism evidence="2 3">
    <name type="scientific">Candidatus Olsenella pullistercoris</name>
    <dbReference type="NCBI Taxonomy" id="2838712"/>
    <lineage>
        <taxon>Bacteria</taxon>
        <taxon>Bacillati</taxon>
        <taxon>Actinomycetota</taxon>
        <taxon>Coriobacteriia</taxon>
        <taxon>Coriobacteriales</taxon>
        <taxon>Atopobiaceae</taxon>
        <taxon>Olsenella</taxon>
    </lineage>
</organism>
<protein>
    <submittedName>
        <fullName evidence="2">ATP-binding protein</fullName>
    </submittedName>
</protein>
<dbReference type="SUPFAM" id="SSF52540">
    <property type="entry name" value="P-loop containing nucleoside triphosphate hydrolases"/>
    <property type="match status" value="1"/>
</dbReference>